<dbReference type="EMBL" id="CP033137">
    <property type="protein sequence ID" value="AYO14202.1"/>
    <property type="molecule type" value="Genomic_DNA"/>
</dbReference>
<gene>
    <name evidence="1" type="ORF">D0812_07165</name>
</gene>
<keyword evidence="2" id="KW-1185">Reference proteome</keyword>
<evidence type="ECO:0000313" key="2">
    <source>
        <dbReference type="Proteomes" id="UP000272136"/>
    </source>
</evidence>
<name>A0ABN5Q2X1_9VIBR</name>
<organism evidence="1 2">
    <name type="scientific">Vibrio owensii</name>
    <dbReference type="NCBI Taxonomy" id="696485"/>
    <lineage>
        <taxon>Bacteria</taxon>
        <taxon>Pseudomonadati</taxon>
        <taxon>Pseudomonadota</taxon>
        <taxon>Gammaproteobacteria</taxon>
        <taxon>Vibrionales</taxon>
        <taxon>Vibrionaceae</taxon>
        <taxon>Vibrio</taxon>
    </lineage>
</organism>
<sequence>MQRLWYCVAHPLTGRYIKRLNMKSRRFISLPSLVQKELQHQYQHLHDALVGMYDGEDTCIKSTSVSVFDHWLSPNEATAMLQDVTSSMQNEYNSRLHKFVCLLSDSYECYLVLYKGRYSTRITYRKFTSDNARFKTLLPSDYRVPDKDRFKFVIPQLGIIYFEGCDFTHNFYFSDESVLKLISTYAKEAEVYLI</sequence>
<evidence type="ECO:0000313" key="1">
    <source>
        <dbReference type="EMBL" id="AYO14202.1"/>
    </source>
</evidence>
<dbReference type="Proteomes" id="UP000272136">
    <property type="component" value="Chromosome 1"/>
</dbReference>
<protein>
    <submittedName>
        <fullName evidence="1">Uncharacterized protein</fullName>
    </submittedName>
</protein>
<proteinExistence type="predicted"/>
<reference evidence="1 2" key="1">
    <citation type="submission" date="2018-10" db="EMBL/GenBank/DDBJ databases">
        <title>Whole Genome of Vibrio owensii strain 170502, isolated from Acute Hepatopancreatic Necrosis Disease (AHPND) shrimp.</title>
        <authorList>
            <person name="Yan M."/>
            <person name="Wang X."/>
            <person name="Wang Y."/>
        </authorList>
    </citation>
    <scope>NUCLEOTIDE SEQUENCE [LARGE SCALE GENOMIC DNA]</scope>
    <source>
        <strain evidence="1 2">1700302</strain>
    </source>
</reference>
<accession>A0ABN5Q2X1</accession>